<evidence type="ECO:0000256" key="1">
    <source>
        <dbReference type="SAM" id="SignalP"/>
    </source>
</evidence>
<dbReference type="Proteomes" id="UP000053593">
    <property type="component" value="Unassembled WGS sequence"/>
</dbReference>
<proteinExistence type="predicted"/>
<protein>
    <submittedName>
        <fullName evidence="3">Polysaccharide lyase family 7 protein</fullName>
    </submittedName>
</protein>
<evidence type="ECO:0000313" key="3">
    <source>
        <dbReference type="EMBL" id="KIK56589.1"/>
    </source>
</evidence>
<organism evidence="3 4">
    <name type="scientific">Collybiopsis luxurians FD-317 M1</name>
    <dbReference type="NCBI Taxonomy" id="944289"/>
    <lineage>
        <taxon>Eukaryota</taxon>
        <taxon>Fungi</taxon>
        <taxon>Dikarya</taxon>
        <taxon>Basidiomycota</taxon>
        <taxon>Agaricomycotina</taxon>
        <taxon>Agaricomycetes</taxon>
        <taxon>Agaricomycetidae</taxon>
        <taxon>Agaricales</taxon>
        <taxon>Marasmiineae</taxon>
        <taxon>Omphalotaceae</taxon>
        <taxon>Collybiopsis</taxon>
        <taxon>Collybiopsis luxurians</taxon>
    </lineage>
</organism>
<keyword evidence="4" id="KW-1185">Reference proteome</keyword>
<dbReference type="InterPro" id="IPR013320">
    <property type="entry name" value="ConA-like_dom_sf"/>
</dbReference>
<gene>
    <name evidence="3" type="ORF">GYMLUDRAFT_247628</name>
</gene>
<dbReference type="Gene3D" id="2.60.120.200">
    <property type="match status" value="1"/>
</dbReference>
<evidence type="ECO:0000313" key="4">
    <source>
        <dbReference type="Proteomes" id="UP000053593"/>
    </source>
</evidence>
<dbReference type="Pfam" id="PF08787">
    <property type="entry name" value="Alginate_lyase2"/>
    <property type="match status" value="1"/>
</dbReference>
<dbReference type="HOGENOM" id="CLU_081538_1_0_1"/>
<feature type="domain" description="Alginate lyase 2" evidence="2">
    <location>
        <begin position="40"/>
        <end position="253"/>
    </location>
</feature>
<dbReference type="SUPFAM" id="SSF49899">
    <property type="entry name" value="Concanavalin A-like lectins/glucanases"/>
    <property type="match status" value="1"/>
</dbReference>
<dbReference type="InterPro" id="IPR014895">
    <property type="entry name" value="Alginate_lyase_2"/>
</dbReference>
<feature type="chain" id="PRO_5002208455" evidence="1">
    <location>
        <begin position="29"/>
        <end position="255"/>
    </location>
</feature>
<dbReference type="GO" id="GO:0016829">
    <property type="term" value="F:lyase activity"/>
    <property type="evidence" value="ECO:0007669"/>
    <property type="project" value="UniProtKB-KW"/>
</dbReference>
<sequence>MAFFSLPRFTAFITLILLLSPTSSIVKAVLDPDCAPGGNFDFTHWELELPIGTSTDPDTPETIKSASLQGCDGFQNLSLFYTESSDVPGSPASSGCVTTANSDHCRTELHEESPSSWDPNATLNRLQVTLAVAVADNSEHGTVIGQIHIVTSVSNKPVCLLYCDQSGNIAIGVEQTLSGDDTVTTQLGNIPLGTMFSYELDYSLNVLQVGINGNFTTLSTFSLDGPASYFKVGNYNLGSTPSEVHFFNITLEHEV</sequence>
<keyword evidence="3" id="KW-0456">Lyase</keyword>
<dbReference type="EMBL" id="KN834796">
    <property type="protein sequence ID" value="KIK56589.1"/>
    <property type="molecule type" value="Genomic_DNA"/>
</dbReference>
<keyword evidence="1" id="KW-0732">Signal</keyword>
<evidence type="ECO:0000259" key="2">
    <source>
        <dbReference type="Pfam" id="PF08787"/>
    </source>
</evidence>
<reference evidence="3 4" key="1">
    <citation type="submission" date="2014-04" db="EMBL/GenBank/DDBJ databases">
        <title>Evolutionary Origins and Diversification of the Mycorrhizal Mutualists.</title>
        <authorList>
            <consortium name="DOE Joint Genome Institute"/>
            <consortium name="Mycorrhizal Genomics Consortium"/>
            <person name="Kohler A."/>
            <person name="Kuo A."/>
            <person name="Nagy L.G."/>
            <person name="Floudas D."/>
            <person name="Copeland A."/>
            <person name="Barry K.W."/>
            <person name="Cichocki N."/>
            <person name="Veneault-Fourrey C."/>
            <person name="LaButti K."/>
            <person name="Lindquist E.A."/>
            <person name="Lipzen A."/>
            <person name="Lundell T."/>
            <person name="Morin E."/>
            <person name="Murat C."/>
            <person name="Riley R."/>
            <person name="Ohm R."/>
            <person name="Sun H."/>
            <person name="Tunlid A."/>
            <person name="Henrissat B."/>
            <person name="Grigoriev I.V."/>
            <person name="Hibbett D.S."/>
            <person name="Martin F."/>
        </authorList>
    </citation>
    <scope>NUCLEOTIDE SEQUENCE [LARGE SCALE GENOMIC DNA]</scope>
    <source>
        <strain evidence="3 4">FD-317 M1</strain>
    </source>
</reference>
<dbReference type="OrthoDB" id="77013at2759"/>
<feature type="signal peptide" evidence="1">
    <location>
        <begin position="1"/>
        <end position="28"/>
    </location>
</feature>
<dbReference type="AlphaFoldDB" id="A0A0D0C2R7"/>
<name>A0A0D0C2R7_9AGAR</name>
<accession>A0A0D0C2R7</accession>